<evidence type="ECO:0000313" key="10">
    <source>
        <dbReference type="RefSeq" id="XP_010273911.1"/>
    </source>
</evidence>
<evidence type="ECO:0000256" key="3">
    <source>
        <dbReference type="ARBA" id="ARBA00022448"/>
    </source>
</evidence>
<dbReference type="GO" id="GO:0009705">
    <property type="term" value="C:plant-type vacuole membrane"/>
    <property type="evidence" value="ECO:0000318"/>
    <property type="project" value="GO_Central"/>
</dbReference>
<gene>
    <name evidence="10" type="primary">LOC104609322</name>
</gene>
<dbReference type="PANTHER" id="PTHR31086">
    <property type="entry name" value="ALUMINUM-ACTIVATED MALATE TRANSPORTER 10"/>
    <property type="match status" value="1"/>
</dbReference>
<keyword evidence="8" id="KW-0407">Ion channel</keyword>
<evidence type="ECO:0000256" key="7">
    <source>
        <dbReference type="ARBA" id="ARBA00023136"/>
    </source>
</evidence>
<keyword evidence="7" id="KW-0472">Membrane</keyword>
<organism evidence="9 10">
    <name type="scientific">Nelumbo nucifera</name>
    <name type="common">Sacred lotus</name>
    <dbReference type="NCBI Taxonomy" id="4432"/>
    <lineage>
        <taxon>Eukaryota</taxon>
        <taxon>Viridiplantae</taxon>
        <taxon>Streptophyta</taxon>
        <taxon>Embryophyta</taxon>
        <taxon>Tracheophyta</taxon>
        <taxon>Spermatophyta</taxon>
        <taxon>Magnoliopsida</taxon>
        <taxon>Proteales</taxon>
        <taxon>Nelumbonaceae</taxon>
        <taxon>Nelumbo</taxon>
    </lineage>
</organism>
<dbReference type="AlphaFoldDB" id="A0A1U8B017"/>
<keyword evidence="3" id="KW-0813">Transport</keyword>
<protein>
    <submittedName>
        <fullName evidence="10">Aluminum-activated malate transporter 9-like</fullName>
    </submittedName>
</protein>
<dbReference type="GO" id="GO:0015743">
    <property type="term" value="P:malate transport"/>
    <property type="evidence" value="ECO:0007669"/>
    <property type="project" value="InterPro"/>
</dbReference>
<dbReference type="GeneID" id="104609322"/>
<accession>A0A1U8B017</accession>
<proteinExistence type="inferred from homology"/>
<keyword evidence="6" id="KW-0406">Ion transport</keyword>
<dbReference type="KEGG" id="nnu:104609322"/>
<name>A0A1U8B017_NELNU</name>
<dbReference type="RefSeq" id="XP_010273911.1">
    <property type="nucleotide sequence ID" value="XM_010275609.2"/>
</dbReference>
<dbReference type="eggNOG" id="KOG4711">
    <property type="taxonomic scope" value="Eukaryota"/>
</dbReference>
<sequence>MVPKMRSFKYYFAQRSKERLLSQSLKEGYSEIGLGSMDGHDGRTRCWCSNFTTETITNLWTWLQQIAFEAWNFGRSDPRKIISSAKMGLALVLISLIILFKDLSQNSVWAIMTVVVVFEFSVGATLSRGYNRGLGTFSAGAIALVMAELSILTGNLEEVFIIISILITAFCVNFVKMYPPMKQYEYGFRVFLLTYCCIMVSGETIKEFFDTAVSRLLLIALGAAVCLAVTIFVYPIWAGDDLHNLVVKNFMNVATSLEGCVNGYLQCVEYDRVPSKILTYEAYDDPAYSSYRSAVNSTNQEDTLVCFAIWEPPHGRYRMFKYPWKNYVKVSDALRHCAFMVMALHGSMLSEIQAPAERRLAFNSELQRVGTEGAKVLRELGNKVNKMEKLSPGDILSKVHEAAEELQKKVDKKSYLLVNSAKWEIGRRAKVLSDPEDTDEDLDDKTKFLAKSLSETVLDLRSVKLSKSWNVHNTNTSAPTSLLEDDLSENMFKKQISWPSRFSLNSNMALSEESSTYESASALSLATFFSLLMELVARLQNLVDSFKELSEEANFNEPSIDPLVPEEIGGI</sequence>
<evidence type="ECO:0000256" key="1">
    <source>
        <dbReference type="ARBA" id="ARBA00004141"/>
    </source>
</evidence>
<evidence type="ECO:0000256" key="8">
    <source>
        <dbReference type="ARBA" id="ARBA00023303"/>
    </source>
</evidence>
<dbReference type="GO" id="GO:0034220">
    <property type="term" value="P:monoatomic ion transmembrane transport"/>
    <property type="evidence" value="ECO:0007669"/>
    <property type="project" value="UniProtKB-KW"/>
</dbReference>
<comment type="subcellular location">
    <subcellularLocation>
        <location evidence="1">Membrane</location>
        <topology evidence="1">Multi-pass membrane protein</topology>
    </subcellularLocation>
</comment>
<evidence type="ECO:0000256" key="6">
    <source>
        <dbReference type="ARBA" id="ARBA00023065"/>
    </source>
</evidence>
<keyword evidence="4" id="KW-0812">Transmembrane</keyword>
<keyword evidence="9" id="KW-1185">Reference proteome</keyword>
<reference evidence="10" key="1">
    <citation type="submission" date="2025-08" db="UniProtKB">
        <authorList>
            <consortium name="RefSeq"/>
        </authorList>
    </citation>
    <scope>IDENTIFICATION</scope>
</reference>
<dbReference type="FunCoup" id="A0A1U8B017">
    <property type="interactions" value="747"/>
</dbReference>
<dbReference type="Pfam" id="PF11744">
    <property type="entry name" value="ALMT"/>
    <property type="match status" value="1"/>
</dbReference>
<dbReference type="STRING" id="4432.A0A1U8B017"/>
<dbReference type="InterPro" id="IPR020966">
    <property type="entry name" value="ALMT"/>
</dbReference>
<dbReference type="OrthoDB" id="68611at2759"/>
<keyword evidence="5" id="KW-1133">Transmembrane helix</keyword>
<evidence type="ECO:0000313" key="9">
    <source>
        <dbReference type="Proteomes" id="UP000189703"/>
    </source>
</evidence>
<evidence type="ECO:0000256" key="4">
    <source>
        <dbReference type="ARBA" id="ARBA00022692"/>
    </source>
</evidence>
<evidence type="ECO:0000256" key="5">
    <source>
        <dbReference type="ARBA" id="ARBA00022989"/>
    </source>
</evidence>
<evidence type="ECO:0000256" key="2">
    <source>
        <dbReference type="ARBA" id="ARBA00007079"/>
    </source>
</evidence>
<dbReference type="OMA" id="QISWSAC"/>
<dbReference type="Proteomes" id="UP000189703">
    <property type="component" value="Unplaced"/>
</dbReference>
<comment type="similarity">
    <text evidence="2">Belongs to the aromatic acid exporter (TC 2.A.85) family.</text>
</comment>